<feature type="compositionally biased region" description="Polar residues" evidence="1">
    <location>
        <begin position="40"/>
        <end position="61"/>
    </location>
</feature>
<evidence type="ECO:0000313" key="3">
    <source>
        <dbReference type="Proteomes" id="UP000184546"/>
    </source>
</evidence>
<evidence type="ECO:0000313" key="2">
    <source>
        <dbReference type="EMBL" id="OJJ97886.1"/>
    </source>
</evidence>
<accession>A0A1L9WP06</accession>
<dbReference type="RefSeq" id="XP_020054226.1">
    <property type="nucleotide sequence ID" value="XM_020205543.1"/>
</dbReference>
<dbReference type="AlphaFoldDB" id="A0A1L9WP06"/>
<evidence type="ECO:0000256" key="1">
    <source>
        <dbReference type="SAM" id="MobiDB-lite"/>
    </source>
</evidence>
<proteinExistence type="predicted"/>
<feature type="compositionally biased region" description="Acidic residues" evidence="1">
    <location>
        <begin position="62"/>
        <end position="75"/>
    </location>
</feature>
<sequence>MKHKCYCSNTALTHCRCPRIGFPCSCTRYLDSPAARLESADSNTTSTLNTTPALDTRSASETAEEGLDTTEDSDTNEQLNANEEVESTPVSHLAQAPAGPCKGRCTIHGKCMCGGLTKCTCRHAGKTCSCVN</sequence>
<reference evidence="3" key="1">
    <citation type="journal article" date="2017" name="Genome Biol.">
        <title>Comparative genomics reveals high biological diversity and specific adaptations in the industrially and medically important fungal genus Aspergillus.</title>
        <authorList>
            <person name="de Vries R.P."/>
            <person name="Riley R."/>
            <person name="Wiebenga A."/>
            <person name="Aguilar-Osorio G."/>
            <person name="Amillis S."/>
            <person name="Uchima C.A."/>
            <person name="Anderluh G."/>
            <person name="Asadollahi M."/>
            <person name="Askin M."/>
            <person name="Barry K."/>
            <person name="Battaglia E."/>
            <person name="Bayram O."/>
            <person name="Benocci T."/>
            <person name="Braus-Stromeyer S.A."/>
            <person name="Caldana C."/>
            <person name="Canovas D."/>
            <person name="Cerqueira G.C."/>
            <person name="Chen F."/>
            <person name="Chen W."/>
            <person name="Choi C."/>
            <person name="Clum A."/>
            <person name="Dos Santos R.A."/>
            <person name="Damasio A.R."/>
            <person name="Diallinas G."/>
            <person name="Emri T."/>
            <person name="Fekete E."/>
            <person name="Flipphi M."/>
            <person name="Freyberg S."/>
            <person name="Gallo A."/>
            <person name="Gournas C."/>
            <person name="Habgood R."/>
            <person name="Hainaut M."/>
            <person name="Harispe M.L."/>
            <person name="Henrissat B."/>
            <person name="Hilden K.S."/>
            <person name="Hope R."/>
            <person name="Hossain A."/>
            <person name="Karabika E."/>
            <person name="Karaffa L."/>
            <person name="Karanyi Z."/>
            <person name="Krasevec N."/>
            <person name="Kuo A."/>
            <person name="Kusch H."/>
            <person name="LaButti K."/>
            <person name="Lagendijk E.L."/>
            <person name="Lapidus A."/>
            <person name="Levasseur A."/>
            <person name="Lindquist E."/>
            <person name="Lipzen A."/>
            <person name="Logrieco A.F."/>
            <person name="MacCabe A."/>
            <person name="Maekelae M.R."/>
            <person name="Malavazi I."/>
            <person name="Melin P."/>
            <person name="Meyer V."/>
            <person name="Mielnichuk N."/>
            <person name="Miskei M."/>
            <person name="Molnar A.P."/>
            <person name="Mule G."/>
            <person name="Ngan C.Y."/>
            <person name="Orejas M."/>
            <person name="Orosz E."/>
            <person name="Ouedraogo J.P."/>
            <person name="Overkamp K.M."/>
            <person name="Park H.-S."/>
            <person name="Perrone G."/>
            <person name="Piumi F."/>
            <person name="Punt P.J."/>
            <person name="Ram A.F."/>
            <person name="Ramon A."/>
            <person name="Rauscher S."/>
            <person name="Record E."/>
            <person name="Riano-Pachon D.M."/>
            <person name="Robert V."/>
            <person name="Roehrig J."/>
            <person name="Ruller R."/>
            <person name="Salamov A."/>
            <person name="Salih N.S."/>
            <person name="Samson R.A."/>
            <person name="Sandor E."/>
            <person name="Sanguinetti M."/>
            <person name="Schuetze T."/>
            <person name="Sepcic K."/>
            <person name="Shelest E."/>
            <person name="Sherlock G."/>
            <person name="Sophianopoulou V."/>
            <person name="Squina F.M."/>
            <person name="Sun H."/>
            <person name="Susca A."/>
            <person name="Todd R.B."/>
            <person name="Tsang A."/>
            <person name="Unkles S.E."/>
            <person name="van de Wiele N."/>
            <person name="van Rossen-Uffink D."/>
            <person name="Oliveira J.V."/>
            <person name="Vesth T.C."/>
            <person name="Visser J."/>
            <person name="Yu J.-H."/>
            <person name="Zhou M."/>
            <person name="Andersen M.R."/>
            <person name="Archer D.B."/>
            <person name="Baker S.E."/>
            <person name="Benoit I."/>
            <person name="Brakhage A.A."/>
            <person name="Braus G.H."/>
            <person name="Fischer R."/>
            <person name="Frisvad J.C."/>
            <person name="Goldman G.H."/>
            <person name="Houbraken J."/>
            <person name="Oakley B."/>
            <person name="Pocsi I."/>
            <person name="Scazzocchio C."/>
            <person name="Seiboth B."/>
            <person name="vanKuyk P.A."/>
            <person name="Wortman J."/>
            <person name="Dyer P.S."/>
            <person name="Grigoriev I.V."/>
        </authorList>
    </citation>
    <scope>NUCLEOTIDE SEQUENCE [LARGE SCALE GENOMIC DNA]</scope>
    <source>
        <strain evidence="3">ATCC 16872 / CBS 172.66 / WB 5094</strain>
    </source>
</reference>
<dbReference type="OrthoDB" id="4505666at2759"/>
<keyword evidence="3" id="KW-1185">Reference proteome</keyword>
<dbReference type="VEuPathDB" id="FungiDB:ASPACDRAFT_80013"/>
<dbReference type="GeneID" id="30979357"/>
<name>A0A1L9WP06_ASPA1</name>
<organism evidence="2 3">
    <name type="scientific">Aspergillus aculeatus (strain ATCC 16872 / CBS 172.66 / WB 5094)</name>
    <dbReference type="NCBI Taxonomy" id="690307"/>
    <lineage>
        <taxon>Eukaryota</taxon>
        <taxon>Fungi</taxon>
        <taxon>Dikarya</taxon>
        <taxon>Ascomycota</taxon>
        <taxon>Pezizomycotina</taxon>
        <taxon>Eurotiomycetes</taxon>
        <taxon>Eurotiomycetidae</taxon>
        <taxon>Eurotiales</taxon>
        <taxon>Aspergillaceae</taxon>
        <taxon>Aspergillus</taxon>
        <taxon>Aspergillus subgen. Circumdati</taxon>
    </lineage>
</organism>
<feature type="region of interest" description="Disordered" evidence="1">
    <location>
        <begin position="37"/>
        <end position="97"/>
    </location>
</feature>
<dbReference type="Proteomes" id="UP000184546">
    <property type="component" value="Unassembled WGS sequence"/>
</dbReference>
<protein>
    <submittedName>
        <fullName evidence="2">Uncharacterized protein</fullName>
    </submittedName>
</protein>
<gene>
    <name evidence="2" type="ORF">ASPACDRAFT_80013</name>
</gene>
<dbReference type="EMBL" id="KV878981">
    <property type="protein sequence ID" value="OJJ97886.1"/>
    <property type="molecule type" value="Genomic_DNA"/>
</dbReference>